<keyword evidence="1" id="KW-0472">Membrane</keyword>
<dbReference type="AlphaFoldDB" id="A0A0F9UQC8"/>
<keyword evidence="1" id="KW-0812">Transmembrane</keyword>
<evidence type="ECO:0000256" key="1">
    <source>
        <dbReference type="SAM" id="Phobius"/>
    </source>
</evidence>
<gene>
    <name evidence="2" type="ORF">LCGC14_0502460</name>
</gene>
<dbReference type="PANTHER" id="PTHR39165">
    <property type="entry name" value="IG HYPOTHETICAL 17883"/>
    <property type="match status" value="1"/>
</dbReference>
<dbReference type="EMBL" id="LAZR01000592">
    <property type="protein sequence ID" value="KKN63361.1"/>
    <property type="molecule type" value="Genomic_DNA"/>
</dbReference>
<proteinExistence type="predicted"/>
<dbReference type="PANTHER" id="PTHR39165:SF1">
    <property type="entry name" value="DUF456 DOMAIN-CONTAINING PROTEIN"/>
    <property type="match status" value="1"/>
</dbReference>
<sequence>MQLRFIAFGICTNFSVTSLDKKYGMDITLLILGFVLMIVGILGSFLPILPGPPISWVGLLLLHLTNAIPQNWTFLGITATVALIVLALDYVIPAMGTKKFGGSKAGMVGTTVGVIVSLVFPILGLFGIIIWPFVGALVGELINKADQKTALKAAFGSFMGFLTGTFLKFLVTAIFLGLFISKAWDYRVALFPFLD</sequence>
<feature type="transmembrane region" description="Helical" evidence="1">
    <location>
        <begin position="154"/>
        <end position="180"/>
    </location>
</feature>
<feature type="transmembrane region" description="Helical" evidence="1">
    <location>
        <begin position="69"/>
        <end position="92"/>
    </location>
</feature>
<accession>A0A0F9UQC8</accession>
<dbReference type="InterPro" id="IPR007403">
    <property type="entry name" value="DUF456"/>
</dbReference>
<feature type="transmembrane region" description="Helical" evidence="1">
    <location>
        <begin position="112"/>
        <end position="134"/>
    </location>
</feature>
<keyword evidence="1" id="KW-1133">Transmembrane helix</keyword>
<evidence type="ECO:0000313" key="2">
    <source>
        <dbReference type="EMBL" id="KKN63361.1"/>
    </source>
</evidence>
<evidence type="ECO:0008006" key="3">
    <source>
        <dbReference type="Google" id="ProtNLM"/>
    </source>
</evidence>
<name>A0A0F9UQC8_9ZZZZ</name>
<protein>
    <recommendedName>
        <fullName evidence="3">DUF456 domain-containing protein</fullName>
    </recommendedName>
</protein>
<feature type="transmembrane region" description="Helical" evidence="1">
    <location>
        <begin position="27"/>
        <end position="49"/>
    </location>
</feature>
<dbReference type="Pfam" id="PF04306">
    <property type="entry name" value="DUF456"/>
    <property type="match status" value="1"/>
</dbReference>
<organism evidence="2">
    <name type="scientific">marine sediment metagenome</name>
    <dbReference type="NCBI Taxonomy" id="412755"/>
    <lineage>
        <taxon>unclassified sequences</taxon>
        <taxon>metagenomes</taxon>
        <taxon>ecological metagenomes</taxon>
    </lineage>
</organism>
<comment type="caution">
    <text evidence="2">The sequence shown here is derived from an EMBL/GenBank/DDBJ whole genome shotgun (WGS) entry which is preliminary data.</text>
</comment>
<reference evidence="2" key="1">
    <citation type="journal article" date="2015" name="Nature">
        <title>Complex archaea that bridge the gap between prokaryotes and eukaryotes.</title>
        <authorList>
            <person name="Spang A."/>
            <person name="Saw J.H."/>
            <person name="Jorgensen S.L."/>
            <person name="Zaremba-Niedzwiedzka K."/>
            <person name="Martijn J."/>
            <person name="Lind A.E."/>
            <person name="van Eijk R."/>
            <person name="Schleper C."/>
            <person name="Guy L."/>
            <person name="Ettema T.J."/>
        </authorList>
    </citation>
    <scope>NUCLEOTIDE SEQUENCE</scope>
</reference>